<gene>
    <name evidence="2" type="primary">PNP4A</name>
</gene>
<dbReference type="EMBL" id="HAEF01003402">
    <property type="protein sequence ID" value="SBR40784.1"/>
    <property type="molecule type" value="Transcribed_RNA"/>
</dbReference>
<reference evidence="2" key="2">
    <citation type="submission" date="2016-06" db="EMBL/GenBank/DDBJ databases">
        <title>The genome of a short-lived fish provides insights into sex chromosome evolution and the genetic control of aging.</title>
        <authorList>
            <person name="Reichwald K."/>
            <person name="Felder M."/>
            <person name="Petzold A."/>
            <person name="Koch P."/>
            <person name="Groth M."/>
            <person name="Platzer M."/>
        </authorList>
    </citation>
    <scope>NUCLEOTIDE SEQUENCE</scope>
    <source>
        <tissue evidence="2">Brain</tissue>
    </source>
</reference>
<feature type="non-terminal residue" evidence="2">
    <location>
        <position position="1"/>
    </location>
</feature>
<accession>A0A1A8LA69</accession>
<dbReference type="AlphaFoldDB" id="A0A1A8LA69"/>
<reference evidence="2" key="1">
    <citation type="submission" date="2016-05" db="EMBL/GenBank/DDBJ databases">
        <authorList>
            <person name="Lavstsen T."/>
            <person name="Jespersen J.S."/>
        </authorList>
    </citation>
    <scope>NUCLEOTIDE SEQUENCE</scope>
    <source>
        <tissue evidence="2">Brain</tissue>
    </source>
</reference>
<evidence type="ECO:0000313" key="2">
    <source>
        <dbReference type="EMBL" id="SBR40784.1"/>
    </source>
</evidence>
<evidence type="ECO:0000256" key="1">
    <source>
        <dbReference type="SAM" id="Phobius"/>
    </source>
</evidence>
<organism evidence="2">
    <name type="scientific">Nothobranchius pienaari</name>
    <dbReference type="NCBI Taxonomy" id="704102"/>
    <lineage>
        <taxon>Eukaryota</taxon>
        <taxon>Metazoa</taxon>
        <taxon>Chordata</taxon>
        <taxon>Craniata</taxon>
        <taxon>Vertebrata</taxon>
        <taxon>Euteleostomi</taxon>
        <taxon>Actinopterygii</taxon>
        <taxon>Neopterygii</taxon>
        <taxon>Teleostei</taxon>
        <taxon>Neoteleostei</taxon>
        <taxon>Acanthomorphata</taxon>
        <taxon>Ovalentaria</taxon>
        <taxon>Atherinomorphae</taxon>
        <taxon>Cyprinodontiformes</taxon>
        <taxon>Nothobranchiidae</taxon>
        <taxon>Nothobranchius</taxon>
    </lineage>
</organism>
<keyword evidence="1" id="KW-0812">Transmembrane</keyword>
<sequence>HTHTHIHCTHLVVLPTSLLYIFHYLCFSFLL</sequence>
<name>A0A1A8LA69_9TELE</name>
<feature type="transmembrane region" description="Helical" evidence="1">
    <location>
        <begin position="12"/>
        <end position="30"/>
    </location>
</feature>
<proteinExistence type="predicted"/>
<protein>
    <submittedName>
        <fullName evidence="2">Purine nucleoside phosphorylase 4a</fullName>
    </submittedName>
</protein>
<keyword evidence="1" id="KW-0472">Membrane</keyword>
<keyword evidence="1" id="KW-1133">Transmembrane helix</keyword>